<dbReference type="EMBL" id="MEIA01000104">
    <property type="protein sequence ID" value="OJF14273.1"/>
    <property type="molecule type" value="Genomic_DNA"/>
</dbReference>
<gene>
    <name evidence="2" type="ORF">BG844_10590</name>
</gene>
<evidence type="ECO:0000313" key="3">
    <source>
        <dbReference type="Proteomes" id="UP000182486"/>
    </source>
</evidence>
<evidence type="ECO:0000313" key="2">
    <source>
        <dbReference type="EMBL" id="OJF14273.1"/>
    </source>
</evidence>
<sequence>MSKTSQPLTITAVEPCRAGVILATVSGPVDLLTVDRFRTQVEALLPDGGVRVLEGLLELDLSQVSFCDVAGLRALLAVRDTATRAGYRMMITNADGYTEALIAVFRLSELLGFQPADKE</sequence>
<feature type="domain" description="STAS" evidence="1">
    <location>
        <begin position="19"/>
        <end position="119"/>
    </location>
</feature>
<accession>A0A1K0FNA2</accession>
<comment type="caution">
    <text evidence="2">The sequence shown here is derived from an EMBL/GenBank/DDBJ whole genome shotgun (WGS) entry which is preliminary data.</text>
</comment>
<dbReference type="SUPFAM" id="SSF52091">
    <property type="entry name" value="SpoIIaa-like"/>
    <property type="match status" value="1"/>
</dbReference>
<proteinExistence type="predicted"/>
<protein>
    <recommendedName>
        <fullName evidence="1">STAS domain-containing protein</fullName>
    </recommendedName>
</protein>
<dbReference type="CDD" id="cd07043">
    <property type="entry name" value="STAS_anti-anti-sigma_factors"/>
    <property type="match status" value="1"/>
</dbReference>
<dbReference type="InterPro" id="IPR002645">
    <property type="entry name" value="STAS_dom"/>
</dbReference>
<reference evidence="2 3" key="1">
    <citation type="submission" date="2016-09" db="EMBL/GenBank/DDBJ databases">
        <title>Couchioplanes caeruleus draft genome sequence.</title>
        <authorList>
            <person name="Sheehan J."/>
            <person name="Caffrey P."/>
        </authorList>
    </citation>
    <scope>NUCLEOTIDE SEQUENCE [LARGE SCALE GENOMIC DNA]</scope>
    <source>
        <strain evidence="2 3">DSM 43634</strain>
    </source>
</reference>
<dbReference type="PROSITE" id="PS50801">
    <property type="entry name" value="STAS"/>
    <property type="match status" value="1"/>
</dbReference>
<keyword evidence="3" id="KW-1185">Reference proteome</keyword>
<name>A0A1K0FNA2_9ACTN</name>
<dbReference type="Gene3D" id="3.30.750.24">
    <property type="entry name" value="STAS domain"/>
    <property type="match status" value="1"/>
</dbReference>
<dbReference type="InterPro" id="IPR058548">
    <property type="entry name" value="MlaB-like_STAS"/>
</dbReference>
<dbReference type="InterPro" id="IPR036513">
    <property type="entry name" value="STAS_dom_sf"/>
</dbReference>
<organism evidence="2 3">
    <name type="scientific">Couchioplanes caeruleus subsp. caeruleus</name>
    <dbReference type="NCBI Taxonomy" id="56427"/>
    <lineage>
        <taxon>Bacteria</taxon>
        <taxon>Bacillati</taxon>
        <taxon>Actinomycetota</taxon>
        <taxon>Actinomycetes</taxon>
        <taxon>Micromonosporales</taxon>
        <taxon>Micromonosporaceae</taxon>
        <taxon>Couchioplanes</taxon>
    </lineage>
</organism>
<evidence type="ECO:0000259" key="1">
    <source>
        <dbReference type="PROSITE" id="PS50801"/>
    </source>
</evidence>
<dbReference type="AlphaFoldDB" id="A0A1K0FNA2"/>
<dbReference type="Pfam" id="PF13466">
    <property type="entry name" value="STAS_2"/>
    <property type="match status" value="1"/>
</dbReference>
<dbReference type="Proteomes" id="UP000182486">
    <property type="component" value="Unassembled WGS sequence"/>
</dbReference>